<dbReference type="SUPFAM" id="SSF81296">
    <property type="entry name" value="E set domains"/>
    <property type="match status" value="1"/>
</dbReference>
<sequence length="703" mass="79263">MLNCLHRMKSNTIYEVLLKPKSVELQRSLNRQAHKTSLYEIPNLILRRGQSFDISITFDRTFSEADDEIVLRFVTGRQPMQSKNTVIPVTKVRNLQQGEWGYQITSTEDKKVSLKICTGSSCVVGRYTVYIDTVHRNNEKREEKYRYTHPDDIFIIFNPWCSADTVFLEDENEREEYILNETGRIWMGTVGKFSVRPWNFAQFDDVCLMAALAMLEKSELADSARGDPLLVVRAVSGVINNNEHDGGILVGNYSGKYDDGVAPYAWNGSSAILEEYLKKRKGVKYGQCWTFAAVATTALRALGIPTRCVTNFISAHDSDFSTQIDNFWSPDNKPRKRLNDTIWDFHVWNESWFKRPDLPDGYDGWQAFDPTPQECNEGVFTCGPASVKAIKQGKLYLGFDTRFLFAEVNGDRIHWTIDSEGNMEAIAEEKSIVGRFLSTKAVNTISREDVTNSYRYAEGTSELEEAIKLAKKLCARKEVKIVSPSADDIEFSYNGSVQKNGDIDVEVKMKNIGKESRVVDIYITAIATKYTAVPSNDLKDSLAASVLEPGAENETKLSLKASDYISSIDTDSHVNIYIIANVKETNQKYICREIIRCERPNLELKTEGNATVGKPFDVIVKLVNTLSIPLTGGYINLEGPGMQKVSAVKIKKPINPNEEIRETIQIKPRRAGRREIIANFHCKQLCDVTGVTEVEISGEPNKS</sequence>
<dbReference type="FunFam" id="3.90.260.10:FF:000002">
    <property type="entry name" value="Erythrocyte membrane protein band 4.2"/>
    <property type="match status" value="1"/>
</dbReference>
<dbReference type="InterPro" id="IPR036985">
    <property type="entry name" value="Transglutaminase-like_sf"/>
</dbReference>
<evidence type="ECO:0000256" key="2">
    <source>
        <dbReference type="PIRSR" id="PIRSR000459-1"/>
    </source>
</evidence>
<evidence type="ECO:0000256" key="1">
    <source>
        <dbReference type="ARBA" id="ARBA00005968"/>
    </source>
</evidence>
<dbReference type="EMBL" id="CACVKT020004324">
    <property type="protein sequence ID" value="CAC5389198.1"/>
    <property type="molecule type" value="Genomic_DNA"/>
</dbReference>
<keyword evidence="4" id="KW-0808">Transferase</keyword>
<feature type="active site" evidence="2">
    <location>
        <position position="288"/>
    </location>
</feature>
<dbReference type="Pfam" id="PF01841">
    <property type="entry name" value="Transglut_core"/>
    <property type="match status" value="1"/>
</dbReference>
<evidence type="ECO:0000259" key="3">
    <source>
        <dbReference type="SMART" id="SM00460"/>
    </source>
</evidence>
<dbReference type="Pfam" id="PF00927">
    <property type="entry name" value="Transglut_C"/>
    <property type="match status" value="1"/>
</dbReference>
<reference evidence="4 5" key="1">
    <citation type="submission" date="2020-06" db="EMBL/GenBank/DDBJ databases">
        <authorList>
            <person name="Li R."/>
            <person name="Bekaert M."/>
        </authorList>
    </citation>
    <scope>NUCLEOTIDE SEQUENCE [LARGE SCALE GENOMIC DNA]</scope>
    <source>
        <strain evidence="5">wild</strain>
    </source>
</reference>
<dbReference type="InterPro" id="IPR036238">
    <property type="entry name" value="Transglutaminase_C_sf"/>
</dbReference>
<dbReference type="InterPro" id="IPR013783">
    <property type="entry name" value="Ig-like_fold"/>
</dbReference>
<feature type="active site" evidence="2">
    <location>
        <position position="346"/>
    </location>
</feature>
<dbReference type="PANTHER" id="PTHR11590">
    <property type="entry name" value="PROTEIN-GLUTAMINE GAMMA-GLUTAMYLTRANSFERASE"/>
    <property type="match status" value="1"/>
</dbReference>
<protein>
    <submittedName>
        <fullName evidence="4">TGM1</fullName>
        <ecNumber evidence="4">2.3.2.13</ecNumber>
    </submittedName>
</protein>
<dbReference type="Pfam" id="PF00868">
    <property type="entry name" value="Transglut_N"/>
    <property type="match status" value="1"/>
</dbReference>
<dbReference type="EC" id="2.3.2.13" evidence="4"/>
<dbReference type="Gene3D" id="2.60.40.10">
    <property type="entry name" value="Immunoglobulins"/>
    <property type="match status" value="3"/>
</dbReference>
<dbReference type="OrthoDB" id="437511at2759"/>
<keyword evidence="5" id="KW-1185">Reference proteome</keyword>
<dbReference type="PANTHER" id="PTHR11590:SF40">
    <property type="entry name" value="HEMOCYTE PROTEIN-GLUTAMINE GAMMA-GLUTAMYLTRANSFERASE-LIKE PROTEIN"/>
    <property type="match status" value="1"/>
</dbReference>
<dbReference type="AlphaFoldDB" id="A0A6J8BYP9"/>
<dbReference type="InterPro" id="IPR008958">
    <property type="entry name" value="Transglutaminase_C"/>
</dbReference>
<dbReference type="InterPro" id="IPR001102">
    <property type="entry name" value="Transglutaminase_N"/>
</dbReference>
<gene>
    <name evidence="4" type="ORF">MCOR_24395</name>
</gene>
<dbReference type="InterPro" id="IPR038765">
    <property type="entry name" value="Papain-like_cys_pep_sf"/>
</dbReference>
<feature type="active site" evidence="2">
    <location>
        <position position="369"/>
    </location>
</feature>
<dbReference type="InterPro" id="IPR023608">
    <property type="entry name" value="Transglutaminase_animal"/>
</dbReference>
<keyword evidence="4" id="KW-0012">Acyltransferase</keyword>
<dbReference type="PIRSF" id="PIRSF000459">
    <property type="entry name" value="TGM_EBP42"/>
    <property type="match status" value="1"/>
</dbReference>
<organism evidence="4 5">
    <name type="scientific">Mytilus coruscus</name>
    <name type="common">Sea mussel</name>
    <dbReference type="NCBI Taxonomy" id="42192"/>
    <lineage>
        <taxon>Eukaryota</taxon>
        <taxon>Metazoa</taxon>
        <taxon>Spiralia</taxon>
        <taxon>Lophotrochozoa</taxon>
        <taxon>Mollusca</taxon>
        <taxon>Bivalvia</taxon>
        <taxon>Autobranchia</taxon>
        <taxon>Pteriomorphia</taxon>
        <taxon>Mytilida</taxon>
        <taxon>Mytiloidea</taxon>
        <taxon>Mytilidae</taxon>
        <taxon>Mytilinae</taxon>
        <taxon>Mytilus</taxon>
    </lineage>
</organism>
<evidence type="ECO:0000313" key="5">
    <source>
        <dbReference type="Proteomes" id="UP000507470"/>
    </source>
</evidence>
<dbReference type="Proteomes" id="UP000507470">
    <property type="component" value="Unassembled WGS sequence"/>
</dbReference>
<dbReference type="GO" id="GO:0003810">
    <property type="term" value="F:protein-glutamine gamma-glutamyltransferase activity"/>
    <property type="evidence" value="ECO:0007669"/>
    <property type="project" value="UniProtKB-EC"/>
</dbReference>
<name>A0A6J8BYP9_MYTCO</name>
<dbReference type="InterPro" id="IPR050779">
    <property type="entry name" value="Transglutaminase"/>
</dbReference>
<accession>A0A6J8BYP9</accession>
<dbReference type="SMART" id="SM00460">
    <property type="entry name" value="TGc"/>
    <property type="match status" value="1"/>
</dbReference>
<comment type="similarity">
    <text evidence="1">Belongs to the transglutaminase superfamily. Transglutaminase family.</text>
</comment>
<evidence type="ECO:0000313" key="4">
    <source>
        <dbReference type="EMBL" id="CAC5389198.1"/>
    </source>
</evidence>
<dbReference type="SUPFAM" id="SSF49309">
    <property type="entry name" value="Transglutaminase, two C-terminal domains"/>
    <property type="match status" value="2"/>
</dbReference>
<dbReference type="SUPFAM" id="SSF54001">
    <property type="entry name" value="Cysteine proteinases"/>
    <property type="match status" value="1"/>
</dbReference>
<dbReference type="InterPro" id="IPR014756">
    <property type="entry name" value="Ig_E-set"/>
</dbReference>
<proteinExistence type="inferred from homology"/>
<dbReference type="InterPro" id="IPR002931">
    <property type="entry name" value="Transglutaminase-like"/>
</dbReference>
<dbReference type="Gene3D" id="3.90.260.10">
    <property type="entry name" value="Transglutaminase-like"/>
    <property type="match status" value="1"/>
</dbReference>
<feature type="domain" description="Transglutaminase-like" evidence="3">
    <location>
        <begin position="280"/>
        <end position="372"/>
    </location>
</feature>
<dbReference type="FunFam" id="2.60.40.10:FF:000090">
    <property type="entry name" value="Protein-glutamine gamma-glutamyltransferase 2"/>
    <property type="match status" value="1"/>
</dbReference>